<evidence type="ECO:0000259" key="11">
    <source>
        <dbReference type="PROSITE" id="PS50113"/>
    </source>
</evidence>
<dbReference type="CDD" id="cd00009">
    <property type="entry name" value="AAA"/>
    <property type="match status" value="1"/>
</dbReference>
<dbReference type="InterPro" id="IPR000014">
    <property type="entry name" value="PAS"/>
</dbReference>
<keyword evidence="5" id="KW-0238">DNA-binding</keyword>
<dbReference type="InterPro" id="IPR027417">
    <property type="entry name" value="P-loop_NTPase"/>
</dbReference>
<proteinExistence type="predicted"/>
<keyword evidence="2" id="KW-0058">Aromatic hydrocarbons catabolism</keyword>
<dbReference type="Proteomes" id="UP000614200">
    <property type="component" value="Unassembled WGS sequence"/>
</dbReference>
<keyword evidence="8" id="KW-0175">Coiled coil</keyword>
<dbReference type="SUPFAM" id="SSF46689">
    <property type="entry name" value="Homeodomain-like"/>
    <property type="match status" value="1"/>
</dbReference>
<dbReference type="InterPro" id="IPR002078">
    <property type="entry name" value="Sigma_54_int"/>
</dbReference>
<dbReference type="PROSITE" id="PS00688">
    <property type="entry name" value="SIGMA54_INTERACT_3"/>
    <property type="match status" value="1"/>
</dbReference>
<dbReference type="SUPFAM" id="SSF52540">
    <property type="entry name" value="P-loop containing nucleoside triphosphate hydrolases"/>
    <property type="match status" value="1"/>
</dbReference>
<dbReference type="PROSITE" id="PS50113">
    <property type="entry name" value="PAC"/>
    <property type="match status" value="1"/>
</dbReference>
<evidence type="ECO:0000256" key="8">
    <source>
        <dbReference type="SAM" id="Coils"/>
    </source>
</evidence>
<dbReference type="EMBL" id="JADKNH010000009">
    <property type="protein sequence ID" value="MBF4694394.1"/>
    <property type="molecule type" value="Genomic_DNA"/>
</dbReference>
<gene>
    <name evidence="12" type="ORF">ISU02_14890</name>
</gene>
<dbReference type="Pfam" id="PF18024">
    <property type="entry name" value="HTH_50"/>
    <property type="match status" value="1"/>
</dbReference>
<evidence type="ECO:0000313" key="13">
    <source>
        <dbReference type="Proteomes" id="UP000614200"/>
    </source>
</evidence>
<dbReference type="PROSITE" id="PS00675">
    <property type="entry name" value="SIGMA54_INTERACT_1"/>
    <property type="match status" value="1"/>
</dbReference>
<evidence type="ECO:0000256" key="7">
    <source>
        <dbReference type="ARBA" id="ARBA00029500"/>
    </source>
</evidence>
<dbReference type="Pfam" id="PF25601">
    <property type="entry name" value="AAA_lid_14"/>
    <property type="match status" value="1"/>
</dbReference>
<dbReference type="Pfam" id="PF00158">
    <property type="entry name" value="Sigma54_activat"/>
    <property type="match status" value="1"/>
</dbReference>
<evidence type="ECO:0000256" key="4">
    <source>
        <dbReference type="ARBA" id="ARBA00023015"/>
    </source>
</evidence>
<dbReference type="PROSITE" id="PS00676">
    <property type="entry name" value="SIGMA54_INTERACT_2"/>
    <property type="match status" value="1"/>
</dbReference>
<dbReference type="Gene3D" id="1.10.8.60">
    <property type="match status" value="1"/>
</dbReference>
<feature type="domain" description="PAS" evidence="10">
    <location>
        <begin position="34"/>
        <end position="86"/>
    </location>
</feature>
<keyword evidence="3" id="KW-0067">ATP-binding</keyword>
<dbReference type="InterPro" id="IPR030828">
    <property type="entry name" value="HTH_TyrR"/>
</dbReference>
<accession>A0ABR9ZVB4</accession>
<dbReference type="InterPro" id="IPR000700">
    <property type="entry name" value="PAS-assoc_C"/>
</dbReference>
<keyword evidence="1" id="KW-0547">Nucleotide-binding</keyword>
<sequence length="492" mass="55922">MANIKEQLRKPFCGKETCEAYGDMVDELKRVKKLTRKLDVVLDSSYDGIYITDGDGITLRVNKAYERITGLKQGDIIGKSINVLVEQGIISKACTMLVLENKEAMTIQQELAGGKVVLVTGTPVFDENNEIEMVVNNVRDVTELLELREALKENELKMNLYNSELERLRKKMNRPAEVISRNIEMKKLMESAIRAARHDTTVLISGETGVGKEIMAKFIHQHSDRCNEKLIKVNCSAIPENLMESEFFGYEKGAFTGANSNGKTGLFEEANGGTIFLDEIGELPLNLQSKMLRVLQEQEIQRVGSVGTIKIDVRIIAATNQDLMQMIEQGLFRKDLFYRLNIIPLHVLALRDRVEDLIPLANNFLEKLNLLYDENKKFDKEVYKSFANYNWPGNIRELQNVIERVFIMTADQLIREKDLPLEVRSPSDDEVVVEGELKLKEAVGKLEHAMIQDAFKKYGNVRDAARSLGIDGSTFVRKRTKYLHELSLLKTE</sequence>
<dbReference type="PANTHER" id="PTHR32071">
    <property type="entry name" value="TRANSCRIPTIONAL REGULATORY PROTEIN"/>
    <property type="match status" value="1"/>
</dbReference>
<dbReference type="PROSITE" id="PS50112">
    <property type="entry name" value="PAS"/>
    <property type="match status" value="1"/>
</dbReference>
<dbReference type="CDD" id="cd00130">
    <property type="entry name" value="PAS"/>
    <property type="match status" value="1"/>
</dbReference>
<dbReference type="SMART" id="SM00382">
    <property type="entry name" value="AAA"/>
    <property type="match status" value="1"/>
</dbReference>
<dbReference type="RefSeq" id="WP_194702637.1">
    <property type="nucleotide sequence ID" value="NZ_JADKNH010000009.1"/>
</dbReference>
<evidence type="ECO:0000259" key="10">
    <source>
        <dbReference type="PROSITE" id="PS50112"/>
    </source>
</evidence>
<dbReference type="SMART" id="SM00091">
    <property type="entry name" value="PAS"/>
    <property type="match status" value="1"/>
</dbReference>
<dbReference type="Gene3D" id="3.40.50.300">
    <property type="entry name" value="P-loop containing nucleotide triphosphate hydrolases"/>
    <property type="match status" value="1"/>
</dbReference>
<feature type="domain" description="PAC" evidence="11">
    <location>
        <begin position="100"/>
        <end position="153"/>
    </location>
</feature>
<organism evidence="12 13">
    <name type="scientific">Fusibacter ferrireducens</name>
    <dbReference type="NCBI Taxonomy" id="2785058"/>
    <lineage>
        <taxon>Bacteria</taxon>
        <taxon>Bacillati</taxon>
        <taxon>Bacillota</taxon>
        <taxon>Clostridia</taxon>
        <taxon>Eubacteriales</taxon>
        <taxon>Eubacteriales Family XII. Incertae Sedis</taxon>
        <taxon>Fusibacter</taxon>
    </lineage>
</organism>
<feature type="domain" description="Sigma-54 factor interaction" evidence="9">
    <location>
        <begin position="178"/>
        <end position="407"/>
    </location>
</feature>
<dbReference type="InterPro" id="IPR003593">
    <property type="entry name" value="AAA+_ATPase"/>
</dbReference>
<reference evidence="12 13" key="1">
    <citation type="submission" date="2020-11" db="EMBL/GenBank/DDBJ databases">
        <title>Fusibacter basophilias sp. nov.</title>
        <authorList>
            <person name="Qiu D."/>
        </authorList>
    </citation>
    <scope>NUCLEOTIDE SEQUENCE [LARGE SCALE GENOMIC DNA]</scope>
    <source>
        <strain evidence="12 13">Q10-2</strain>
    </source>
</reference>
<dbReference type="InterPro" id="IPR009057">
    <property type="entry name" value="Homeodomain-like_sf"/>
</dbReference>
<comment type="caution">
    <text evidence="12">The sequence shown here is derived from an EMBL/GenBank/DDBJ whole genome shotgun (WGS) entry which is preliminary data.</text>
</comment>
<dbReference type="PROSITE" id="PS50045">
    <property type="entry name" value="SIGMA54_INTERACT_4"/>
    <property type="match status" value="1"/>
</dbReference>
<evidence type="ECO:0000259" key="9">
    <source>
        <dbReference type="PROSITE" id="PS50045"/>
    </source>
</evidence>
<dbReference type="Gene3D" id="3.30.450.20">
    <property type="entry name" value="PAS domain"/>
    <property type="match status" value="1"/>
</dbReference>
<dbReference type="PANTHER" id="PTHR32071:SF57">
    <property type="entry name" value="C4-DICARBOXYLATE TRANSPORT TRANSCRIPTIONAL REGULATORY PROTEIN DCTD"/>
    <property type="match status" value="1"/>
</dbReference>
<protein>
    <recommendedName>
        <fullName evidence="7">HTH-type transcriptional regulatory protein TyrR</fullName>
    </recommendedName>
</protein>
<dbReference type="InterPro" id="IPR025662">
    <property type="entry name" value="Sigma_54_int_dom_ATP-bd_1"/>
</dbReference>
<dbReference type="InterPro" id="IPR013767">
    <property type="entry name" value="PAS_fold"/>
</dbReference>
<name>A0ABR9ZVB4_9FIRM</name>
<feature type="coiled-coil region" evidence="8">
    <location>
        <begin position="144"/>
        <end position="171"/>
    </location>
</feature>
<evidence type="ECO:0000256" key="6">
    <source>
        <dbReference type="ARBA" id="ARBA00023163"/>
    </source>
</evidence>
<evidence type="ECO:0000313" key="12">
    <source>
        <dbReference type="EMBL" id="MBF4694394.1"/>
    </source>
</evidence>
<dbReference type="Gene3D" id="1.10.10.60">
    <property type="entry name" value="Homeodomain-like"/>
    <property type="match status" value="1"/>
</dbReference>
<dbReference type="SUPFAM" id="SSF55785">
    <property type="entry name" value="PYP-like sensor domain (PAS domain)"/>
    <property type="match status" value="1"/>
</dbReference>
<keyword evidence="6" id="KW-0804">Transcription</keyword>
<keyword evidence="13" id="KW-1185">Reference proteome</keyword>
<dbReference type="InterPro" id="IPR025943">
    <property type="entry name" value="Sigma_54_int_dom_ATP-bd_2"/>
</dbReference>
<dbReference type="NCBIfam" id="TIGR00229">
    <property type="entry name" value="sensory_box"/>
    <property type="match status" value="1"/>
</dbReference>
<evidence type="ECO:0000256" key="1">
    <source>
        <dbReference type="ARBA" id="ARBA00022741"/>
    </source>
</evidence>
<dbReference type="InterPro" id="IPR025944">
    <property type="entry name" value="Sigma_54_int_dom_CS"/>
</dbReference>
<dbReference type="Pfam" id="PF00989">
    <property type="entry name" value="PAS"/>
    <property type="match status" value="1"/>
</dbReference>
<evidence type="ECO:0000256" key="5">
    <source>
        <dbReference type="ARBA" id="ARBA00023125"/>
    </source>
</evidence>
<dbReference type="InterPro" id="IPR058031">
    <property type="entry name" value="AAA_lid_NorR"/>
</dbReference>
<keyword evidence="4" id="KW-0805">Transcription regulation</keyword>
<evidence type="ECO:0000256" key="3">
    <source>
        <dbReference type="ARBA" id="ARBA00022840"/>
    </source>
</evidence>
<dbReference type="InterPro" id="IPR035965">
    <property type="entry name" value="PAS-like_dom_sf"/>
</dbReference>
<evidence type="ECO:0000256" key="2">
    <source>
        <dbReference type="ARBA" id="ARBA00022797"/>
    </source>
</evidence>